<evidence type="ECO:0000256" key="1">
    <source>
        <dbReference type="SAM" id="MobiDB-lite"/>
    </source>
</evidence>
<feature type="chain" id="PRO_5045121354" evidence="2">
    <location>
        <begin position="27"/>
        <end position="417"/>
    </location>
</feature>
<protein>
    <submittedName>
        <fullName evidence="3">Uncharacterized protein</fullName>
    </submittedName>
</protein>
<dbReference type="GeneID" id="85375214"/>
<organism evidence="3 4">
    <name type="scientific">Colletotrichum paranaense</name>
    <dbReference type="NCBI Taxonomy" id="1914294"/>
    <lineage>
        <taxon>Eukaryota</taxon>
        <taxon>Fungi</taxon>
        <taxon>Dikarya</taxon>
        <taxon>Ascomycota</taxon>
        <taxon>Pezizomycotina</taxon>
        <taxon>Sordariomycetes</taxon>
        <taxon>Hypocreomycetidae</taxon>
        <taxon>Glomerellales</taxon>
        <taxon>Glomerellaceae</taxon>
        <taxon>Colletotrichum</taxon>
        <taxon>Colletotrichum acutatum species complex</taxon>
    </lineage>
</organism>
<feature type="region of interest" description="Disordered" evidence="1">
    <location>
        <begin position="307"/>
        <end position="368"/>
    </location>
</feature>
<comment type="caution">
    <text evidence="3">The sequence shown here is derived from an EMBL/GenBank/DDBJ whole genome shotgun (WGS) entry which is preliminary data.</text>
</comment>
<proteinExistence type="predicted"/>
<keyword evidence="4" id="KW-1185">Reference proteome</keyword>
<evidence type="ECO:0000313" key="4">
    <source>
        <dbReference type="Proteomes" id="UP001241169"/>
    </source>
</evidence>
<feature type="signal peptide" evidence="2">
    <location>
        <begin position="1"/>
        <end position="26"/>
    </location>
</feature>
<evidence type="ECO:0000256" key="2">
    <source>
        <dbReference type="SAM" id="SignalP"/>
    </source>
</evidence>
<accession>A0ABQ9SNV0</accession>
<dbReference type="RefSeq" id="XP_060350189.1">
    <property type="nucleotide sequence ID" value="XM_060491315.1"/>
</dbReference>
<name>A0ABQ9SNV0_9PEZI</name>
<dbReference type="Proteomes" id="UP001241169">
    <property type="component" value="Unassembled WGS sequence"/>
</dbReference>
<feature type="region of interest" description="Disordered" evidence="1">
    <location>
        <begin position="395"/>
        <end position="417"/>
    </location>
</feature>
<dbReference type="EMBL" id="MOPA01000005">
    <property type="protein sequence ID" value="KAK1541055.1"/>
    <property type="molecule type" value="Genomic_DNA"/>
</dbReference>
<keyword evidence="2" id="KW-0732">Signal</keyword>
<gene>
    <name evidence="3" type="ORF">CPAR01_07044</name>
</gene>
<sequence>MPSSKHSSKPPSKFLLLLYHLNLLSGLYTNPNLPIPNPFLWIKTNPSNLLINNHLPILSNLEPPRIQLLRRNTLLDPRPQLLQRTPGKRRSIHRNAVIHPRNLKIPPKLLNLNSALRLDPLGLLIQSPSDLDRDSLVRHTVPHENLPPALPESSHIRDGRPDDGIVLLNSPPEDVPESLPRHRRRIKCRILLDEQPDPFIRHGERHTYTPCSIRLVLTDTIHHGKQPSKLRPRNMARKHLPPLLIQHTPHNLLNNLNRPPRNPPLNLLPILPITTKLPPLRRPHIKPTLPQASDNPIPPPITQITRFNPSLHNRPQLTPRRPIPPPPHNQLRKIQRRHHGRELHGRTHTQHPVKVPRIPLRNSQPLPPARRTPLEVAIPLLSIIIRPQNGLPHDSELVQTPVSKVDQQRPINVPRAS</sequence>
<evidence type="ECO:0000313" key="3">
    <source>
        <dbReference type="EMBL" id="KAK1541055.1"/>
    </source>
</evidence>
<reference evidence="3 4" key="1">
    <citation type="submission" date="2016-10" db="EMBL/GenBank/DDBJ databases">
        <title>The genome sequence of Colletotrichum fioriniae PJ7.</title>
        <authorList>
            <person name="Baroncelli R."/>
        </authorList>
    </citation>
    <scope>NUCLEOTIDE SEQUENCE [LARGE SCALE GENOMIC DNA]</scope>
    <source>
        <strain evidence="3 4">IMI 384185</strain>
    </source>
</reference>
<feature type="compositionally biased region" description="Basic residues" evidence="1">
    <location>
        <begin position="330"/>
        <end position="351"/>
    </location>
</feature>